<accession>A0A9Q1GVI5</accession>
<dbReference type="GO" id="GO:0005634">
    <property type="term" value="C:nucleus"/>
    <property type="evidence" value="ECO:0007669"/>
    <property type="project" value="UniProtKB-SubCell"/>
</dbReference>
<dbReference type="PANTHER" id="PTHR13690">
    <property type="entry name" value="TRANSCRIPTION FACTOR POSF21-RELATED"/>
    <property type="match status" value="1"/>
</dbReference>
<dbReference type="PANTHER" id="PTHR13690:SF153">
    <property type="entry name" value="TRANSCRIPTION FACTOR RF2B-LIKE"/>
    <property type="match status" value="1"/>
</dbReference>
<feature type="compositionally biased region" description="Basic and acidic residues" evidence="7">
    <location>
        <begin position="123"/>
        <end position="133"/>
    </location>
</feature>
<evidence type="ECO:0000256" key="3">
    <source>
        <dbReference type="ARBA" id="ARBA00023125"/>
    </source>
</evidence>
<dbReference type="PROSITE" id="PS50217">
    <property type="entry name" value="BZIP"/>
    <property type="match status" value="1"/>
</dbReference>
<feature type="region of interest" description="Disordered" evidence="7">
    <location>
        <begin position="1"/>
        <end position="62"/>
    </location>
</feature>
<evidence type="ECO:0000313" key="10">
    <source>
        <dbReference type="Proteomes" id="UP001153076"/>
    </source>
</evidence>
<organism evidence="9 10">
    <name type="scientific">Carnegiea gigantea</name>
    <dbReference type="NCBI Taxonomy" id="171969"/>
    <lineage>
        <taxon>Eukaryota</taxon>
        <taxon>Viridiplantae</taxon>
        <taxon>Streptophyta</taxon>
        <taxon>Embryophyta</taxon>
        <taxon>Tracheophyta</taxon>
        <taxon>Spermatophyta</taxon>
        <taxon>Magnoliopsida</taxon>
        <taxon>eudicotyledons</taxon>
        <taxon>Gunneridae</taxon>
        <taxon>Pentapetalae</taxon>
        <taxon>Caryophyllales</taxon>
        <taxon>Cactineae</taxon>
        <taxon>Cactaceae</taxon>
        <taxon>Cactoideae</taxon>
        <taxon>Echinocereeae</taxon>
        <taxon>Carnegiea</taxon>
    </lineage>
</organism>
<proteinExistence type="predicted"/>
<feature type="region of interest" description="Disordered" evidence="7">
    <location>
        <begin position="88"/>
        <end position="107"/>
    </location>
</feature>
<evidence type="ECO:0000256" key="1">
    <source>
        <dbReference type="ARBA" id="ARBA00004123"/>
    </source>
</evidence>
<evidence type="ECO:0000256" key="2">
    <source>
        <dbReference type="ARBA" id="ARBA00023015"/>
    </source>
</evidence>
<dbReference type="AlphaFoldDB" id="A0A9Q1GVI5"/>
<evidence type="ECO:0000256" key="6">
    <source>
        <dbReference type="SAM" id="Coils"/>
    </source>
</evidence>
<protein>
    <recommendedName>
        <fullName evidence="8">BZIP domain-containing protein</fullName>
    </recommendedName>
</protein>
<dbReference type="OrthoDB" id="1435597at2759"/>
<feature type="domain" description="BZIP" evidence="8">
    <location>
        <begin position="194"/>
        <end position="257"/>
    </location>
</feature>
<dbReference type="GO" id="GO:0003700">
    <property type="term" value="F:DNA-binding transcription factor activity"/>
    <property type="evidence" value="ECO:0007669"/>
    <property type="project" value="InterPro"/>
</dbReference>
<dbReference type="InterPro" id="IPR046347">
    <property type="entry name" value="bZIP_sf"/>
</dbReference>
<dbReference type="Gene3D" id="1.20.5.170">
    <property type="match status" value="1"/>
</dbReference>
<dbReference type="SUPFAM" id="SSF57959">
    <property type="entry name" value="Leucine zipper domain"/>
    <property type="match status" value="1"/>
</dbReference>
<keyword evidence="5" id="KW-0539">Nucleus</keyword>
<name>A0A9Q1GVI5_9CARY</name>
<sequence>MFPPAIIGGTTSASAGETIEEREMERIRSEQRRLFTDNQGRDYGNSDAQLVSSSSSSPPLTAVPLRRVHSEYTFRFAEEVNLIADVGSPATSGSLERGPGGKDEDDDLFASYMDLEKIESADIADHSFPRGNDEDQNDEDKNNLNLLRRCRSAGDMCGSLIDNGNSNNKKAQDGACEVKKAMSPDKLAELWILDPKRAKRILANRQSAARSKERKARYMVELEKRVQSLRTEATALSVQISLFERDTSGLTNENTELRRQLESMEQHAQLRDALIDALKQEIERLKVATGEPTTATDTFIMHVQNIPQPQQQPQTQQLLVDSSQPKLPRLYPYEPSMSNPNHVDLHTPKLSHVPSFELNIPCSQALDSVRTKKSHINPPEHILPSLQQAVVDSSNMKSQQMHTFDPNLLHLPEPAKVPSIYPLEKGLYLPSLDSSQPRMPQFCTTETNMHASLQPSESTHCSLPQEPFETNFLNGSSQWAGPGRSGAVLDRSGLVPVGYWAV</sequence>
<dbReference type="Proteomes" id="UP001153076">
    <property type="component" value="Unassembled WGS sequence"/>
</dbReference>
<evidence type="ECO:0000259" key="8">
    <source>
        <dbReference type="PROSITE" id="PS50217"/>
    </source>
</evidence>
<dbReference type="GO" id="GO:0003677">
    <property type="term" value="F:DNA binding"/>
    <property type="evidence" value="ECO:0007669"/>
    <property type="project" value="UniProtKB-KW"/>
</dbReference>
<keyword evidence="10" id="KW-1185">Reference proteome</keyword>
<dbReference type="InterPro" id="IPR004827">
    <property type="entry name" value="bZIP"/>
</dbReference>
<comment type="caution">
    <text evidence="9">The sequence shown here is derived from an EMBL/GenBank/DDBJ whole genome shotgun (WGS) entry which is preliminary data.</text>
</comment>
<dbReference type="SMART" id="SM00338">
    <property type="entry name" value="BRLZ"/>
    <property type="match status" value="1"/>
</dbReference>
<dbReference type="InterPro" id="IPR044759">
    <property type="entry name" value="bZIP_RF2"/>
</dbReference>
<gene>
    <name evidence="9" type="ORF">Cgig2_032842</name>
</gene>
<keyword evidence="3" id="KW-0238">DNA-binding</keyword>
<keyword evidence="6" id="KW-0175">Coiled coil</keyword>
<dbReference type="CDD" id="cd14703">
    <property type="entry name" value="bZIP_plant_RF2"/>
    <property type="match status" value="1"/>
</dbReference>
<evidence type="ECO:0000313" key="9">
    <source>
        <dbReference type="EMBL" id="KAJ8426151.1"/>
    </source>
</evidence>
<comment type="subcellular location">
    <subcellularLocation>
        <location evidence="1">Nucleus</location>
    </subcellularLocation>
</comment>
<feature type="compositionally biased region" description="Basic and acidic residues" evidence="7">
    <location>
        <begin position="19"/>
        <end position="35"/>
    </location>
</feature>
<evidence type="ECO:0000256" key="5">
    <source>
        <dbReference type="ARBA" id="ARBA00023242"/>
    </source>
</evidence>
<evidence type="ECO:0000256" key="7">
    <source>
        <dbReference type="SAM" id="MobiDB-lite"/>
    </source>
</evidence>
<evidence type="ECO:0000256" key="4">
    <source>
        <dbReference type="ARBA" id="ARBA00023163"/>
    </source>
</evidence>
<dbReference type="Pfam" id="PF07716">
    <property type="entry name" value="bZIP_2"/>
    <property type="match status" value="1"/>
</dbReference>
<dbReference type="EMBL" id="JAKOGI010001343">
    <property type="protein sequence ID" value="KAJ8426151.1"/>
    <property type="molecule type" value="Genomic_DNA"/>
</dbReference>
<feature type="coiled-coil region" evidence="6">
    <location>
        <begin position="212"/>
        <end position="267"/>
    </location>
</feature>
<feature type="region of interest" description="Disordered" evidence="7">
    <location>
        <begin position="123"/>
        <end position="143"/>
    </location>
</feature>
<keyword evidence="4" id="KW-0804">Transcription</keyword>
<keyword evidence="2" id="KW-0805">Transcription regulation</keyword>
<reference evidence="9" key="1">
    <citation type="submission" date="2022-04" db="EMBL/GenBank/DDBJ databases">
        <title>Carnegiea gigantea Genome sequencing and assembly v2.</title>
        <authorList>
            <person name="Copetti D."/>
            <person name="Sanderson M.J."/>
            <person name="Burquez A."/>
            <person name="Wojciechowski M.F."/>
        </authorList>
    </citation>
    <scope>NUCLEOTIDE SEQUENCE</scope>
    <source>
        <strain evidence="9">SGP5-SGP5p</strain>
        <tissue evidence="9">Aerial part</tissue>
    </source>
</reference>